<evidence type="ECO:0000256" key="4">
    <source>
        <dbReference type="ARBA" id="ARBA00022801"/>
    </source>
</evidence>
<evidence type="ECO:0000256" key="5">
    <source>
        <dbReference type="HAMAP-Rule" id="MF_01260"/>
    </source>
</evidence>
<keyword evidence="9" id="KW-1185">Reference proteome</keyword>
<dbReference type="InterPro" id="IPR050228">
    <property type="entry name" value="Carboxylesterase_BioH"/>
</dbReference>
<comment type="subcellular location">
    <subcellularLocation>
        <location evidence="5">Cytoplasm</location>
    </subcellularLocation>
</comment>
<comment type="catalytic activity">
    <reaction evidence="5">
        <text>6-carboxyhexanoyl-[ACP] methyl ester + H2O = 6-carboxyhexanoyl-[ACP] + methanol + H(+)</text>
        <dbReference type="Rhea" id="RHEA:42700"/>
        <dbReference type="Rhea" id="RHEA-COMP:9955"/>
        <dbReference type="Rhea" id="RHEA-COMP:10186"/>
        <dbReference type="ChEBI" id="CHEBI:15377"/>
        <dbReference type="ChEBI" id="CHEBI:15378"/>
        <dbReference type="ChEBI" id="CHEBI:17790"/>
        <dbReference type="ChEBI" id="CHEBI:78846"/>
        <dbReference type="ChEBI" id="CHEBI:82735"/>
        <dbReference type="EC" id="3.1.1.85"/>
    </reaction>
</comment>
<reference evidence="8 9" key="1">
    <citation type="journal article" date="2020" name="Microorganisms">
        <title>Osmotic Adaptation and Compatible Solute Biosynthesis of Phototrophic Bacteria as Revealed from Genome Analyses.</title>
        <authorList>
            <person name="Imhoff J.F."/>
            <person name="Rahn T."/>
            <person name="Kunzel S."/>
            <person name="Keller A."/>
            <person name="Neulinger S.C."/>
        </authorList>
    </citation>
    <scope>NUCLEOTIDE SEQUENCE [LARGE SCALE GENOMIC DNA]</scope>
    <source>
        <strain evidence="8 9">DSM 25653</strain>
    </source>
</reference>
<feature type="active site" description="Nucleophile" evidence="5">
    <location>
        <position position="75"/>
    </location>
</feature>
<feature type="binding site" evidence="5">
    <location>
        <position position="289"/>
    </location>
    <ligand>
        <name>substrate</name>
    </ligand>
</feature>
<protein>
    <recommendedName>
        <fullName evidence="5">Pimeloyl-[acyl-carrier protein] methyl ester esterase</fullName>
        <ecNumber evidence="5">3.1.1.85</ecNumber>
    </recommendedName>
    <alternativeName>
        <fullName evidence="5">Biotin synthesis protein BioH</fullName>
    </alternativeName>
    <alternativeName>
        <fullName evidence="5">Carboxylesterase BioH</fullName>
    </alternativeName>
</protein>
<keyword evidence="4 5" id="KW-0378">Hydrolase</keyword>
<comment type="function">
    <text evidence="5">The physiological role of BioH is to remove the methyl group introduced by BioC when the pimeloyl moiety is complete. It allows to synthesize pimeloyl-ACP via the fatty acid synthetic pathway through the hydrolysis of the ester bonds of pimeloyl-ACP esters.</text>
</comment>
<comment type="caution">
    <text evidence="8">The sequence shown here is derived from an EMBL/GenBank/DDBJ whole genome shotgun (WGS) entry which is preliminary data.</text>
</comment>
<feature type="active site" evidence="5">
    <location>
        <position position="289"/>
    </location>
</feature>
<feature type="binding site" evidence="5">
    <location>
        <position position="14"/>
    </location>
    <ligand>
        <name>substrate</name>
    </ligand>
</feature>
<dbReference type="InterPro" id="IPR000073">
    <property type="entry name" value="AB_hydrolase_1"/>
</dbReference>
<organism evidence="8 9">
    <name type="scientific">Lamprobacter modestohalophilus</name>
    <dbReference type="NCBI Taxonomy" id="1064514"/>
    <lineage>
        <taxon>Bacteria</taxon>
        <taxon>Pseudomonadati</taxon>
        <taxon>Pseudomonadota</taxon>
        <taxon>Gammaproteobacteria</taxon>
        <taxon>Chromatiales</taxon>
        <taxon>Chromatiaceae</taxon>
        <taxon>Lamprobacter</taxon>
    </lineage>
</organism>
<dbReference type="PANTHER" id="PTHR43194:SF5">
    <property type="entry name" value="PIMELOYL-[ACYL-CARRIER PROTEIN] METHYL ESTER ESTERASE"/>
    <property type="match status" value="1"/>
</dbReference>
<comment type="subunit">
    <text evidence="5">Monomer.</text>
</comment>
<dbReference type="InterPro" id="IPR029058">
    <property type="entry name" value="AB_hydrolase_fold"/>
</dbReference>
<keyword evidence="2 5" id="KW-0963">Cytoplasm</keyword>
<proteinExistence type="inferred from homology"/>
<evidence type="ECO:0000256" key="2">
    <source>
        <dbReference type="ARBA" id="ARBA00022490"/>
    </source>
</evidence>
<comment type="similarity">
    <text evidence="5">Belongs to the AB hydrolase superfamily. Carboxylesterase BioH family.</text>
</comment>
<accession>A0A9X0W9K8</accession>
<name>A0A9X0W9K8_9GAMM</name>
<dbReference type="SUPFAM" id="SSF53474">
    <property type="entry name" value="alpha/beta-Hydrolases"/>
    <property type="match status" value="1"/>
</dbReference>
<dbReference type="EMBL" id="NRRY01000022">
    <property type="protein sequence ID" value="MBK1619523.1"/>
    <property type="molecule type" value="Genomic_DNA"/>
</dbReference>
<evidence type="ECO:0000256" key="3">
    <source>
        <dbReference type="ARBA" id="ARBA00022756"/>
    </source>
</evidence>
<dbReference type="InterPro" id="IPR010076">
    <property type="entry name" value="BioH"/>
</dbReference>
<dbReference type="PANTHER" id="PTHR43194">
    <property type="entry name" value="HYDROLASE ALPHA/BETA FOLD FAMILY"/>
    <property type="match status" value="1"/>
</dbReference>
<evidence type="ECO:0000256" key="1">
    <source>
        <dbReference type="ARBA" id="ARBA00022487"/>
    </source>
</evidence>
<comment type="pathway">
    <text evidence="5">Cofactor biosynthesis; biotin biosynthesis.</text>
</comment>
<feature type="compositionally biased region" description="Low complexity" evidence="6">
    <location>
        <begin position="121"/>
        <end position="145"/>
    </location>
</feature>
<sequence>MHNDRPNLVLLHGWGMNNAVWDALPATLTDRFELHPIELPGHGQAPFEPHWRDLPDWADAVLAQAPEQAIWLGWSLGALVALQAALQTRVPGRPLGPGQQVPAEDKPSYSFATRDGWPSNSDKVGSPSSASSSSHLSRSQPTSRSNQRSSRISALILVTANPRFVQAADWRAAMPDEVFDGFHASLLDDPNATLERFLSLQVRGSEDARETLRRLRTGIAERPQPQPDALQVGLDLLREEDLRARLADIPQPALWLFGERDTLVPATVAERIELLMPNARCQTIPGAAHAPLLSHGDAVAAAIADFLYGTSV</sequence>
<dbReference type="HAMAP" id="MF_01260">
    <property type="entry name" value="Carboxylester"/>
    <property type="match status" value="1"/>
</dbReference>
<dbReference type="EC" id="3.1.1.85" evidence="5"/>
<evidence type="ECO:0000313" key="9">
    <source>
        <dbReference type="Proteomes" id="UP001138768"/>
    </source>
</evidence>
<keyword evidence="3 5" id="KW-0093">Biotin biosynthesis</keyword>
<feature type="active site" evidence="5">
    <location>
        <position position="261"/>
    </location>
</feature>
<feature type="domain" description="AB hydrolase-1" evidence="7">
    <location>
        <begin position="8"/>
        <end position="302"/>
    </location>
</feature>
<evidence type="ECO:0000259" key="7">
    <source>
        <dbReference type="Pfam" id="PF12697"/>
    </source>
</evidence>
<dbReference type="Gene3D" id="3.40.50.1820">
    <property type="entry name" value="alpha/beta hydrolase"/>
    <property type="match status" value="1"/>
</dbReference>
<gene>
    <name evidence="5" type="primary">bioH</name>
    <name evidence="8" type="ORF">CKO42_13965</name>
</gene>
<dbReference type="AlphaFoldDB" id="A0A9X0W9K8"/>
<feature type="binding site" evidence="5">
    <location>
        <begin position="75"/>
        <end position="76"/>
    </location>
    <ligand>
        <name>substrate</name>
    </ligand>
</feature>
<dbReference type="RefSeq" id="WP_200244992.1">
    <property type="nucleotide sequence ID" value="NZ_NRRY01000022.1"/>
</dbReference>
<keyword evidence="1 5" id="KW-0719">Serine esterase</keyword>
<feature type="region of interest" description="Disordered" evidence="6">
    <location>
        <begin position="93"/>
        <end position="148"/>
    </location>
</feature>
<dbReference type="Proteomes" id="UP001138768">
    <property type="component" value="Unassembled WGS sequence"/>
</dbReference>
<evidence type="ECO:0000313" key="8">
    <source>
        <dbReference type="EMBL" id="MBK1619523.1"/>
    </source>
</evidence>
<dbReference type="GO" id="GO:0005737">
    <property type="term" value="C:cytoplasm"/>
    <property type="evidence" value="ECO:0007669"/>
    <property type="project" value="UniProtKB-SubCell"/>
</dbReference>
<dbReference type="GO" id="GO:0009102">
    <property type="term" value="P:biotin biosynthetic process"/>
    <property type="evidence" value="ECO:0007669"/>
    <property type="project" value="UniProtKB-UniRule"/>
</dbReference>
<dbReference type="Pfam" id="PF12697">
    <property type="entry name" value="Abhydrolase_6"/>
    <property type="match status" value="1"/>
</dbReference>
<evidence type="ECO:0000256" key="6">
    <source>
        <dbReference type="SAM" id="MobiDB-lite"/>
    </source>
</evidence>
<feature type="binding site" evidence="5">
    <location>
        <begin position="197"/>
        <end position="201"/>
    </location>
    <ligand>
        <name>substrate</name>
    </ligand>
</feature>
<dbReference type="GO" id="GO:0090499">
    <property type="term" value="F:pimelyl-[acyl-carrier protein] methyl ester esterase activity"/>
    <property type="evidence" value="ECO:0007669"/>
    <property type="project" value="UniProtKB-EC"/>
</dbReference>